<evidence type="ECO:0000313" key="5">
    <source>
        <dbReference type="EMBL" id="GGY86145.1"/>
    </source>
</evidence>
<organism evidence="5 6">
    <name type="scientific">Marinobacter zhanjiangensis</name>
    <dbReference type="NCBI Taxonomy" id="578215"/>
    <lineage>
        <taxon>Bacteria</taxon>
        <taxon>Pseudomonadati</taxon>
        <taxon>Pseudomonadota</taxon>
        <taxon>Gammaproteobacteria</taxon>
        <taxon>Pseudomonadales</taxon>
        <taxon>Marinobacteraceae</taxon>
        <taxon>Marinobacter</taxon>
    </lineage>
</organism>
<dbReference type="NCBIfam" id="NF006070">
    <property type="entry name" value="PRK08213.1"/>
    <property type="match status" value="1"/>
</dbReference>
<evidence type="ECO:0000313" key="6">
    <source>
        <dbReference type="Proteomes" id="UP000601597"/>
    </source>
</evidence>
<protein>
    <submittedName>
        <fullName evidence="5">Gluconate 5-dehydrogenase</fullName>
    </submittedName>
</protein>
<dbReference type="Proteomes" id="UP000601597">
    <property type="component" value="Unassembled WGS sequence"/>
</dbReference>
<keyword evidence="3" id="KW-0560">Oxidoreductase</keyword>
<evidence type="ECO:0000256" key="3">
    <source>
        <dbReference type="ARBA" id="ARBA00023002"/>
    </source>
</evidence>
<dbReference type="InterPro" id="IPR002347">
    <property type="entry name" value="SDR_fam"/>
</dbReference>
<dbReference type="PANTHER" id="PTHR43618">
    <property type="entry name" value="7-ALPHA-HYDROXYSTEROID DEHYDROGENASE"/>
    <property type="match status" value="1"/>
</dbReference>
<dbReference type="SUPFAM" id="SSF51735">
    <property type="entry name" value="NAD(P)-binding Rossmann-fold domains"/>
    <property type="match status" value="1"/>
</dbReference>
<evidence type="ECO:0000256" key="4">
    <source>
        <dbReference type="RuleBase" id="RU000363"/>
    </source>
</evidence>
<dbReference type="InterPro" id="IPR036291">
    <property type="entry name" value="NAD(P)-bd_dom_sf"/>
</dbReference>
<gene>
    <name evidence="5" type="ORF">GCM10007071_37080</name>
</gene>
<comment type="similarity">
    <text evidence="1 4">Belongs to the short-chain dehydrogenases/reductases (SDR) family.</text>
</comment>
<keyword evidence="2" id="KW-0521">NADP</keyword>
<dbReference type="PRINTS" id="PR00080">
    <property type="entry name" value="SDRFAMILY"/>
</dbReference>
<dbReference type="Pfam" id="PF00106">
    <property type="entry name" value="adh_short"/>
    <property type="match status" value="1"/>
</dbReference>
<evidence type="ECO:0000256" key="1">
    <source>
        <dbReference type="ARBA" id="ARBA00006484"/>
    </source>
</evidence>
<dbReference type="Gene3D" id="3.40.50.720">
    <property type="entry name" value="NAD(P)-binding Rossmann-like Domain"/>
    <property type="match status" value="1"/>
</dbReference>
<dbReference type="NCBIfam" id="NF005559">
    <property type="entry name" value="PRK07231.1"/>
    <property type="match status" value="1"/>
</dbReference>
<dbReference type="PANTHER" id="PTHR43618:SF8">
    <property type="entry name" value="7ALPHA-HYDROXYSTEROID DEHYDROGENASE"/>
    <property type="match status" value="1"/>
</dbReference>
<dbReference type="PRINTS" id="PR00081">
    <property type="entry name" value="GDHRDH"/>
</dbReference>
<sequence>MSVKQLFDLTGKVALVTGGSRGLGLQMAESLGELGAKVIISARKQQELDEAEKHLKDMGIEVKTITADMSKRETIADFVDEAVKAFGDIDILINNAGATWGAPAEDYPDEGWDKVMNLNVDAMFFLTREVAKRCMIPRKYGKVINIASIAGLSGNPEDMKTIAYNTSKGANVNFTRALAAEWGHYNINVNSICPGFFPSKMSQGLLDAMGEKMLERIPLNRFGGEEDMKGLAALLASEAGRHITGQNIAVDGGTTSS</sequence>
<dbReference type="EMBL" id="BMXV01000011">
    <property type="protein sequence ID" value="GGY86145.1"/>
    <property type="molecule type" value="Genomic_DNA"/>
</dbReference>
<comment type="caution">
    <text evidence="5">The sequence shown here is derived from an EMBL/GenBank/DDBJ whole genome shotgun (WGS) entry which is preliminary data.</text>
</comment>
<keyword evidence="6" id="KW-1185">Reference proteome</keyword>
<evidence type="ECO:0000256" key="2">
    <source>
        <dbReference type="ARBA" id="ARBA00022857"/>
    </source>
</evidence>
<dbReference type="InterPro" id="IPR052178">
    <property type="entry name" value="Sec_Metab_Biosynth_SDR"/>
</dbReference>
<reference evidence="6" key="1">
    <citation type="journal article" date="2019" name="Int. J. Syst. Evol. Microbiol.">
        <title>The Global Catalogue of Microorganisms (GCM) 10K type strain sequencing project: providing services to taxonomists for standard genome sequencing and annotation.</title>
        <authorList>
            <consortium name="The Broad Institute Genomics Platform"/>
            <consortium name="The Broad Institute Genome Sequencing Center for Infectious Disease"/>
            <person name="Wu L."/>
            <person name="Ma J."/>
        </authorList>
    </citation>
    <scope>NUCLEOTIDE SEQUENCE [LARGE SCALE GENOMIC DNA]</scope>
    <source>
        <strain evidence="6">KCTC 22280</strain>
    </source>
</reference>
<accession>A0ABQ3BCR7</accession>
<dbReference type="RefSeq" id="WP_189578564.1">
    <property type="nucleotide sequence ID" value="NZ_BMXV01000011.1"/>
</dbReference>
<name>A0ABQ3BCR7_9GAMM</name>
<proteinExistence type="inferred from homology"/>